<keyword evidence="2" id="KW-1185">Reference proteome</keyword>
<name>J2IBW0_9ALTE</name>
<protein>
    <recommendedName>
        <fullName evidence="3">Lipoprotein</fullName>
    </recommendedName>
</protein>
<sequence length="111" mass="12403">MKLVNTLALGAALLTLTACNNDGIDKHIDKQAAEDLEQAQLLAQQICKIDENFNVFGCKFGQRLSFQPERFGNEQLPIVVMTHFCDITKPVYFNKAGVVCIYRTANNARPE</sequence>
<evidence type="ECO:0000313" key="1">
    <source>
        <dbReference type="EMBL" id="EJI84602.1"/>
    </source>
</evidence>
<evidence type="ECO:0008006" key="3">
    <source>
        <dbReference type="Google" id="ProtNLM"/>
    </source>
</evidence>
<gene>
    <name evidence="1" type="ORF">AEST_25350</name>
</gene>
<comment type="caution">
    <text evidence="1">The sequence shown here is derived from an EMBL/GenBank/DDBJ whole genome shotgun (WGS) entry which is preliminary data.</text>
</comment>
<dbReference type="PATRIC" id="fig|1197174.4.peg.2479"/>
<reference evidence="1 2" key="1">
    <citation type="journal article" date="2012" name="J. Bacteriol.">
        <title>Genome Sequence of Pectin-Degrading Alishewanella aestuarii Strain B11T, Isolated from Tidal Flat Sediment.</title>
        <authorList>
            <person name="Jung J."/>
            <person name="Choi S."/>
            <person name="Chun J."/>
            <person name="Park W."/>
        </authorList>
    </citation>
    <scope>NUCLEOTIDE SEQUENCE [LARGE SCALE GENOMIC DNA]</scope>
    <source>
        <strain evidence="1 2">B11</strain>
    </source>
</reference>
<evidence type="ECO:0000313" key="2">
    <source>
        <dbReference type="Proteomes" id="UP000012043"/>
    </source>
</evidence>
<organism evidence="1 2">
    <name type="scientific">Alishewanella aestuarii B11</name>
    <dbReference type="NCBI Taxonomy" id="1197174"/>
    <lineage>
        <taxon>Bacteria</taxon>
        <taxon>Pseudomonadati</taxon>
        <taxon>Pseudomonadota</taxon>
        <taxon>Gammaproteobacteria</taxon>
        <taxon>Alteromonadales</taxon>
        <taxon>Alteromonadaceae</taxon>
        <taxon>Alishewanella</taxon>
    </lineage>
</organism>
<dbReference type="AlphaFoldDB" id="J2IBW0"/>
<dbReference type="PROSITE" id="PS51257">
    <property type="entry name" value="PROKAR_LIPOPROTEIN"/>
    <property type="match status" value="1"/>
</dbReference>
<accession>J2IBW0</accession>
<dbReference type="EMBL" id="ALAB01000029">
    <property type="protein sequence ID" value="EJI84602.1"/>
    <property type="molecule type" value="Genomic_DNA"/>
</dbReference>
<dbReference type="Proteomes" id="UP000012043">
    <property type="component" value="Unassembled WGS sequence"/>
</dbReference>
<proteinExistence type="predicted"/>